<dbReference type="OrthoDB" id="823504at2759"/>
<organism evidence="5 6">
    <name type="scientific">Nezara viridula</name>
    <name type="common">Southern green stink bug</name>
    <name type="synonym">Cimex viridulus</name>
    <dbReference type="NCBI Taxonomy" id="85310"/>
    <lineage>
        <taxon>Eukaryota</taxon>
        <taxon>Metazoa</taxon>
        <taxon>Ecdysozoa</taxon>
        <taxon>Arthropoda</taxon>
        <taxon>Hexapoda</taxon>
        <taxon>Insecta</taxon>
        <taxon>Pterygota</taxon>
        <taxon>Neoptera</taxon>
        <taxon>Paraneoptera</taxon>
        <taxon>Hemiptera</taxon>
        <taxon>Heteroptera</taxon>
        <taxon>Panheteroptera</taxon>
        <taxon>Pentatomomorpha</taxon>
        <taxon>Pentatomoidea</taxon>
        <taxon>Pentatomidae</taxon>
        <taxon>Pentatominae</taxon>
        <taxon>Nezara</taxon>
    </lineage>
</organism>
<comment type="subcellular location">
    <subcellularLocation>
        <location evidence="1">Secreted</location>
    </subcellularLocation>
</comment>
<dbReference type="PROSITE" id="PS50292">
    <property type="entry name" value="PEROXIDASE_3"/>
    <property type="match status" value="1"/>
</dbReference>
<name>A0A9P0MUP6_NEZVI</name>
<keyword evidence="6" id="KW-1185">Reference proteome</keyword>
<dbReference type="PRINTS" id="PR00457">
    <property type="entry name" value="ANPEROXIDASE"/>
</dbReference>
<dbReference type="Proteomes" id="UP001152798">
    <property type="component" value="Chromosome 5"/>
</dbReference>
<keyword evidence="3" id="KW-0575">Peroxidase</keyword>
<dbReference type="PANTHER" id="PTHR11475">
    <property type="entry name" value="OXIDASE/PEROXIDASE"/>
    <property type="match status" value="1"/>
</dbReference>
<dbReference type="SUPFAM" id="SSF48113">
    <property type="entry name" value="Heme-dependent peroxidases"/>
    <property type="match status" value="1"/>
</dbReference>
<dbReference type="InterPro" id="IPR019791">
    <property type="entry name" value="Haem_peroxidase_animal"/>
</dbReference>
<evidence type="ECO:0000256" key="2">
    <source>
        <dbReference type="ARBA" id="ARBA00022525"/>
    </source>
</evidence>
<dbReference type="GO" id="GO:0020037">
    <property type="term" value="F:heme binding"/>
    <property type="evidence" value="ECO:0007669"/>
    <property type="project" value="InterPro"/>
</dbReference>
<evidence type="ECO:0000256" key="3">
    <source>
        <dbReference type="ARBA" id="ARBA00022559"/>
    </source>
</evidence>
<proteinExistence type="predicted"/>
<reference evidence="5" key="1">
    <citation type="submission" date="2022-01" db="EMBL/GenBank/DDBJ databases">
        <authorList>
            <person name="King R."/>
        </authorList>
    </citation>
    <scope>NUCLEOTIDE SEQUENCE</scope>
</reference>
<dbReference type="Pfam" id="PF03098">
    <property type="entry name" value="An_peroxidase"/>
    <property type="match status" value="1"/>
</dbReference>
<dbReference type="EMBL" id="OV725081">
    <property type="protein sequence ID" value="CAH1403182.1"/>
    <property type="molecule type" value="Genomic_DNA"/>
</dbReference>
<dbReference type="GO" id="GO:0006979">
    <property type="term" value="P:response to oxidative stress"/>
    <property type="evidence" value="ECO:0007669"/>
    <property type="project" value="InterPro"/>
</dbReference>
<evidence type="ECO:0000256" key="4">
    <source>
        <dbReference type="ARBA" id="ARBA00023180"/>
    </source>
</evidence>
<accession>A0A9P0MUP6</accession>
<dbReference type="GO" id="GO:0004601">
    <property type="term" value="F:peroxidase activity"/>
    <property type="evidence" value="ECO:0007669"/>
    <property type="project" value="UniProtKB-KW"/>
</dbReference>
<dbReference type="Gene3D" id="1.10.640.10">
    <property type="entry name" value="Haem peroxidase domain superfamily, animal type"/>
    <property type="match status" value="1"/>
</dbReference>
<dbReference type="GO" id="GO:0005576">
    <property type="term" value="C:extracellular region"/>
    <property type="evidence" value="ECO:0007669"/>
    <property type="project" value="UniProtKB-SubCell"/>
</dbReference>
<dbReference type="InterPro" id="IPR010255">
    <property type="entry name" value="Haem_peroxidase_sf"/>
</dbReference>
<evidence type="ECO:0000256" key="1">
    <source>
        <dbReference type="ARBA" id="ARBA00004613"/>
    </source>
</evidence>
<keyword evidence="2" id="KW-0964">Secreted</keyword>
<dbReference type="InterPro" id="IPR037120">
    <property type="entry name" value="Haem_peroxidase_sf_animal"/>
</dbReference>
<keyword evidence="4" id="KW-0325">Glycoprotein</keyword>
<keyword evidence="3" id="KW-0560">Oxidoreductase</keyword>
<evidence type="ECO:0000313" key="6">
    <source>
        <dbReference type="Proteomes" id="UP001152798"/>
    </source>
</evidence>
<dbReference type="PANTHER" id="PTHR11475:SF4">
    <property type="entry name" value="CHORION PEROXIDASE"/>
    <property type="match status" value="1"/>
</dbReference>
<gene>
    <name evidence="5" type="ORF">NEZAVI_LOCUS11833</name>
</gene>
<sequence>MNSIYITYYILLTNAYSYQSSLGNGPRSFWNSLTDLTDGIQDILQMYGTRPNINSSVLPEVENSMTISTGLPGTRFQPIVDQNIADICIPMMQCNRTSRYRTINGSCNNLMFPMWGLTGTALVRLIPALYQDGLHQPRMSVTGRPLPNVRDLRNGLLYNKNTPDHINTLIVMEWGQIISHDTTHISVLPVSSLGDLQCCINNTYPAMVTELPAQCMPIQVPVDDPYFSRFNQTCLNFIRSVTTTDYGCSLVPQQQLAMVTHFVDASFIYGSTDYIANLIRNGTGGKLAVQRTPDGREFPPNVPNATHYCDVSMDSETCYLAGDSRVNQNTDVSIIHIVFLREHNKLCTELLALNPHWDDERLYQEARRIVVAAVQRITYSDFLIVMLGVVLIFRKDRTTPAETEFQIMTLMNYIMAMKLC</sequence>
<protein>
    <submittedName>
        <fullName evidence="5">Uncharacterized protein</fullName>
    </submittedName>
</protein>
<dbReference type="AlphaFoldDB" id="A0A9P0MUP6"/>
<evidence type="ECO:0000313" key="5">
    <source>
        <dbReference type="EMBL" id="CAH1403182.1"/>
    </source>
</evidence>